<keyword evidence="6 8" id="KW-0326">Glycosidase</keyword>
<proteinExistence type="inferred from homology"/>
<keyword evidence="4 9" id="KW-0136">Cellulose degradation</keyword>
<dbReference type="AlphaFoldDB" id="A0A803L412"/>
<comment type="similarity">
    <text evidence="2 8 9">Belongs to the glycosyl hydrolase 9 (cellulase E) family.</text>
</comment>
<dbReference type="EnsemblPlants" id="AUR62006601-RA">
    <property type="protein sequence ID" value="AUR62006601-RA:cds"/>
    <property type="gene ID" value="AUR62006601"/>
</dbReference>
<evidence type="ECO:0000256" key="4">
    <source>
        <dbReference type="ARBA" id="ARBA00023001"/>
    </source>
</evidence>
<feature type="active site" evidence="8">
    <location>
        <position position="529"/>
    </location>
</feature>
<sequence length="1073" mass="120786">MHSSNMWGGTYEVQRIDQKIEEDQFKNSREMEDWDRASLLYQEQINGNNNSHELDQVQQSWLLAPQDQSRKNRKNKYVDLGCIIVSKKVLKWAFWSFIVAFIVIAMPVIIAKSLPKHKSGPPPADNYTIALHKALLFFNAQKSGKLPKHNGIKWRGNSGLKDGSKLTDVKGGLVGGYYDSGENTKYHFPMAFAMTMLSWSVIEYPHKYEAINEYDHVRDLIKWGTDYLLKTFNSSADQIDKIYSQVGGAQNGSKVPSDVTCWQRPEDMTYDRPVQTCYAGADLGGEMAAALAAASIVFRDNNAYSKKLIKGAKTVFRFARDGGKRAPYSRDNQWAAPYYNSTGYYDEYMWGATWLYYATGNNSYASLATNAGIAKNAKALMMNTNTSYLSWDNKLPAAMLLLTRFRMFLNPGFPYEQTLMQYHNVTQLNMCSYIKQFQVYNRTRGGLIVLNKGGPKPLQYVANTAFLANLFADYMDSTGVPGWYCGPYFLRHSDLRNFAQTQVEYMLGKNPLHMSYVVGFGNKYPKHVHHRAASIPKNGEKYTCKGGFKWRDSKKPNPNTIDGAMVGGPDRFDKFKDNRQLDRYTEPTLAAGKLPKNKGIPWRGNSGLLDGSQLKDVKGGLVGGYYDSGENTKFHFPLAYSMTMLSWSLIEYPHKYRAINEYDHVRELIKWGTDYLLLTFDSNATKISKIYSQVGGAYENSNVPDDISCWERPEDMDYPRPVQTAYAGPELAGEMAAALAAASIVFKDTPAYSKKLIKGAEALFAFARDPQKRRPYSRGNPWIEPYYNSTGYFDEYLWSTTWLYFATGKLSYLSLATNPVLNRNAMSLKWSKKAGVLSWDNKVPSSLMLLTRLRKFQATFYPYESMLIEHDKLIALSMCSYLKPFHLFKWSKGGLIQLNDGEPQSLPYVANAAFLANLYADYLNATESPGWSCGSKFFTLATLRNFASSQIDYILGKNPLRLSYVVGYGDKYPNHVHHRAASIPSDGLKYTCKGGHKWRDSTKSNPNTIVGAMVGGPDQFDFFHDDRQNRGSTGPTLVGNAGLVAALVSLTSGGGYGVDKNLLFSNLSPPNGF</sequence>
<evidence type="ECO:0000256" key="7">
    <source>
        <dbReference type="ARBA" id="ARBA00023326"/>
    </source>
</evidence>
<dbReference type="Pfam" id="PF00759">
    <property type="entry name" value="Glyco_hydro_9"/>
    <property type="match status" value="2"/>
</dbReference>
<dbReference type="Gramene" id="AUR62006601-RA">
    <property type="protein sequence ID" value="AUR62006601-RA:cds"/>
    <property type="gene ID" value="AUR62006601"/>
</dbReference>
<dbReference type="InterPro" id="IPR001701">
    <property type="entry name" value="Glyco_hydro_9"/>
</dbReference>
<evidence type="ECO:0000259" key="11">
    <source>
        <dbReference type="Pfam" id="PF00759"/>
    </source>
</evidence>
<evidence type="ECO:0000256" key="3">
    <source>
        <dbReference type="ARBA" id="ARBA00022801"/>
    </source>
</evidence>
<evidence type="ECO:0000313" key="13">
    <source>
        <dbReference type="Proteomes" id="UP000596660"/>
    </source>
</evidence>
<comment type="catalytic activity">
    <reaction evidence="1 9">
        <text>Endohydrolysis of (1-&gt;4)-beta-D-glucosidic linkages in cellulose, lichenin and cereal beta-D-glucans.</text>
        <dbReference type="EC" id="3.2.1.4"/>
    </reaction>
</comment>
<reference evidence="12" key="2">
    <citation type="submission" date="2021-03" db="UniProtKB">
        <authorList>
            <consortium name="EnsemblPlants"/>
        </authorList>
    </citation>
    <scope>IDENTIFICATION</scope>
</reference>
<keyword evidence="3 8" id="KW-0378">Hydrolase</keyword>
<keyword evidence="10" id="KW-1133">Transmembrane helix</keyword>
<keyword evidence="10" id="KW-0472">Membrane</keyword>
<accession>A0A803L412</accession>
<evidence type="ECO:0000256" key="2">
    <source>
        <dbReference type="ARBA" id="ARBA00007072"/>
    </source>
</evidence>
<dbReference type="SMR" id="A0A803L412"/>
<feature type="transmembrane region" description="Helical" evidence="10">
    <location>
        <begin position="92"/>
        <end position="111"/>
    </location>
</feature>
<dbReference type="PROSITE" id="PS00592">
    <property type="entry name" value="GH9_2"/>
    <property type="match status" value="2"/>
</dbReference>
<evidence type="ECO:0000256" key="1">
    <source>
        <dbReference type="ARBA" id="ARBA00000966"/>
    </source>
</evidence>
<dbReference type="GO" id="GO:0008810">
    <property type="term" value="F:cellulase activity"/>
    <property type="evidence" value="ECO:0007669"/>
    <property type="project" value="UniProtKB-EC"/>
</dbReference>
<dbReference type="InterPro" id="IPR018221">
    <property type="entry name" value="Glyco_hydro_9_His_AS"/>
</dbReference>
<evidence type="ECO:0000256" key="5">
    <source>
        <dbReference type="ARBA" id="ARBA00023277"/>
    </source>
</evidence>
<dbReference type="OMA" id="NADYFIC"/>
<keyword evidence="5 8" id="KW-0119">Carbohydrate metabolism</keyword>
<dbReference type="InterPro" id="IPR012341">
    <property type="entry name" value="6hp_glycosidase-like_sf"/>
</dbReference>
<dbReference type="FunFam" id="1.50.10.10:FF:000020">
    <property type="entry name" value="Endoglucanase"/>
    <property type="match status" value="1"/>
</dbReference>
<feature type="active site" evidence="8">
    <location>
        <position position="977"/>
    </location>
</feature>
<dbReference type="EC" id="3.2.1.4" evidence="9"/>
<feature type="domain" description="Glycoside hydrolase family 9" evidence="11">
    <location>
        <begin position="591"/>
        <end position="1047"/>
    </location>
</feature>
<evidence type="ECO:0000313" key="12">
    <source>
        <dbReference type="EnsemblPlants" id="AUR62006601-RA:cds"/>
    </source>
</evidence>
<feature type="domain" description="Glycoside hydrolase family 9" evidence="11">
    <location>
        <begin position="127"/>
        <end position="589"/>
    </location>
</feature>
<dbReference type="GO" id="GO:0030245">
    <property type="term" value="P:cellulose catabolic process"/>
    <property type="evidence" value="ECO:0007669"/>
    <property type="project" value="UniProtKB-KW"/>
</dbReference>
<evidence type="ECO:0000256" key="8">
    <source>
        <dbReference type="PROSITE-ProRule" id="PRU10059"/>
    </source>
</evidence>
<dbReference type="PANTHER" id="PTHR22298">
    <property type="entry name" value="ENDO-1,4-BETA-GLUCANASE"/>
    <property type="match status" value="1"/>
</dbReference>
<dbReference type="InterPro" id="IPR008928">
    <property type="entry name" value="6-hairpin_glycosidase_sf"/>
</dbReference>
<dbReference type="Proteomes" id="UP000596660">
    <property type="component" value="Unplaced"/>
</dbReference>
<dbReference type="SUPFAM" id="SSF48208">
    <property type="entry name" value="Six-hairpin glycosidases"/>
    <property type="match status" value="2"/>
</dbReference>
<keyword evidence="7 8" id="KW-0624">Polysaccharide degradation</keyword>
<dbReference type="Gene3D" id="1.50.10.10">
    <property type="match status" value="2"/>
</dbReference>
<keyword evidence="13" id="KW-1185">Reference proteome</keyword>
<keyword evidence="10" id="KW-0812">Transmembrane</keyword>
<protein>
    <recommendedName>
        <fullName evidence="9">Endoglucanase</fullName>
        <ecNumber evidence="9">3.2.1.4</ecNumber>
    </recommendedName>
</protein>
<organism evidence="12 13">
    <name type="scientific">Chenopodium quinoa</name>
    <name type="common">Quinoa</name>
    <dbReference type="NCBI Taxonomy" id="63459"/>
    <lineage>
        <taxon>Eukaryota</taxon>
        <taxon>Viridiplantae</taxon>
        <taxon>Streptophyta</taxon>
        <taxon>Embryophyta</taxon>
        <taxon>Tracheophyta</taxon>
        <taxon>Spermatophyta</taxon>
        <taxon>Magnoliopsida</taxon>
        <taxon>eudicotyledons</taxon>
        <taxon>Gunneridae</taxon>
        <taxon>Pentapetalae</taxon>
        <taxon>Caryophyllales</taxon>
        <taxon>Chenopodiaceae</taxon>
        <taxon>Chenopodioideae</taxon>
        <taxon>Atripliceae</taxon>
        <taxon>Chenopodium</taxon>
    </lineage>
</organism>
<reference evidence="12" key="1">
    <citation type="journal article" date="2017" name="Nature">
        <title>The genome of Chenopodium quinoa.</title>
        <authorList>
            <person name="Jarvis D.E."/>
            <person name="Ho Y.S."/>
            <person name="Lightfoot D.J."/>
            <person name="Schmoeckel S.M."/>
            <person name="Li B."/>
            <person name="Borm T.J.A."/>
            <person name="Ohyanagi H."/>
            <person name="Mineta K."/>
            <person name="Michell C.T."/>
            <person name="Saber N."/>
            <person name="Kharbatia N.M."/>
            <person name="Rupper R.R."/>
            <person name="Sharp A.R."/>
            <person name="Dally N."/>
            <person name="Boughton B.A."/>
            <person name="Woo Y.H."/>
            <person name="Gao G."/>
            <person name="Schijlen E.G.W.M."/>
            <person name="Guo X."/>
            <person name="Momin A.A."/>
            <person name="Negrao S."/>
            <person name="Al-Babili S."/>
            <person name="Gehring C."/>
            <person name="Roessner U."/>
            <person name="Jung C."/>
            <person name="Murphy K."/>
            <person name="Arold S.T."/>
            <person name="Gojobori T."/>
            <person name="van der Linden C.G."/>
            <person name="van Loo E.N."/>
            <person name="Jellen E.N."/>
            <person name="Maughan P.J."/>
            <person name="Tester M."/>
        </authorList>
    </citation>
    <scope>NUCLEOTIDE SEQUENCE [LARGE SCALE GENOMIC DNA]</scope>
    <source>
        <strain evidence="12">cv. PI 614886</strain>
    </source>
</reference>
<evidence type="ECO:0000256" key="10">
    <source>
        <dbReference type="SAM" id="Phobius"/>
    </source>
</evidence>
<evidence type="ECO:0000256" key="9">
    <source>
        <dbReference type="RuleBase" id="RU361166"/>
    </source>
</evidence>
<name>A0A803L412_CHEQI</name>
<evidence type="ECO:0000256" key="6">
    <source>
        <dbReference type="ARBA" id="ARBA00023295"/>
    </source>
</evidence>